<evidence type="ECO:0000259" key="1">
    <source>
        <dbReference type="Pfam" id="PF05368"/>
    </source>
</evidence>
<evidence type="ECO:0000313" key="2">
    <source>
        <dbReference type="EMBL" id="KAK5937877.1"/>
    </source>
</evidence>
<dbReference type="Pfam" id="PF05368">
    <property type="entry name" value="NmrA"/>
    <property type="match status" value="1"/>
</dbReference>
<dbReference type="EMBL" id="JAVHJV010000015">
    <property type="protein sequence ID" value="KAK5937877.1"/>
    <property type="molecule type" value="Genomic_DNA"/>
</dbReference>
<dbReference type="PANTHER" id="PTHR43162">
    <property type="match status" value="1"/>
</dbReference>
<feature type="domain" description="NmrA-like" evidence="1">
    <location>
        <begin position="6"/>
        <end position="299"/>
    </location>
</feature>
<dbReference type="Gene3D" id="3.40.50.720">
    <property type="entry name" value="NAD(P)-binding Rossmann-like Domain"/>
    <property type="match status" value="1"/>
</dbReference>
<dbReference type="InterPro" id="IPR036291">
    <property type="entry name" value="NAD(P)-bd_dom_sf"/>
</dbReference>
<comment type="caution">
    <text evidence="2">The sequence shown here is derived from an EMBL/GenBank/DDBJ whole genome shotgun (WGS) entry which is preliminary data.</text>
</comment>
<evidence type="ECO:0000313" key="3">
    <source>
        <dbReference type="Proteomes" id="UP001334248"/>
    </source>
</evidence>
<dbReference type="GeneID" id="90003455"/>
<dbReference type="Proteomes" id="UP001334248">
    <property type="component" value="Unassembled WGS sequence"/>
</dbReference>
<dbReference type="SUPFAM" id="SSF51735">
    <property type="entry name" value="NAD(P)-binding Rossmann-fold domains"/>
    <property type="match status" value="1"/>
</dbReference>
<gene>
    <name evidence="2" type="ORF">PMZ80_010006</name>
</gene>
<dbReference type="PANTHER" id="PTHR43162:SF1">
    <property type="entry name" value="PRESTALK A DIFFERENTIATION PROTEIN A"/>
    <property type="match status" value="1"/>
</dbReference>
<keyword evidence="3" id="KW-1185">Reference proteome</keyword>
<dbReference type="RefSeq" id="XP_064725967.1">
    <property type="nucleotide sequence ID" value="XM_064878399.1"/>
</dbReference>
<protein>
    <recommendedName>
        <fullName evidence="1">NmrA-like domain-containing protein</fullName>
    </recommendedName>
</protein>
<sequence length="305" mass="33915">MTTQYSTVIVFGPTGDVGSIAALEASKRGAKVWLAMRDPSKNIDGITKVQEQQGSFHRIQADLTNAESVKSAVQQSGAKAAYLYRVNGMEDSIQAMKDAGIEYVVFLSTSVILPSQDIRQIPQSDVIAYLHAKIEIALENASIAHTALRPAFFAGNVLRDLDRSKWPWEARVVHAHWPSDCIAPRDIGRVAGSVLVDRPSSTSKEIIYLAGPQLITSIEQWNIIKKVTGQTIEIVQLGPEEYTQELVSKGFAPPIVKDLVRYKGEVEIESFYPEQFYKEWVANTKKYSGYESTTFEEYIRARGLA</sequence>
<dbReference type="InterPro" id="IPR051604">
    <property type="entry name" value="Ergot_Alk_Oxidoreductase"/>
</dbReference>
<accession>A0ABR0RB69</accession>
<dbReference type="InterPro" id="IPR008030">
    <property type="entry name" value="NmrA-like"/>
</dbReference>
<proteinExistence type="predicted"/>
<name>A0ABR0RB69_9EURO</name>
<reference evidence="2 3" key="1">
    <citation type="journal article" date="2023" name="Res Sq">
        <title>Genomic and morphological characterization of Knufia obscura isolated from the Mars 2020 spacecraft assembly facility.</title>
        <authorList>
            <person name="Chander A.M."/>
            <person name="Teixeira M.M."/>
            <person name="Singh N.K."/>
            <person name="Williams M.P."/>
            <person name="Parker C.W."/>
            <person name="Leo P."/>
            <person name="Stajich J.E."/>
            <person name="Torok T."/>
            <person name="Tighe S."/>
            <person name="Mason C.E."/>
            <person name="Venkateswaran K."/>
        </authorList>
    </citation>
    <scope>NUCLEOTIDE SEQUENCE [LARGE SCALE GENOMIC DNA]</scope>
    <source>
        <strain evidence="2 3">CCFEE 5817</strain>
    </source>
</reference>
<organism evidence="2 3">
    <name type="scientific">Knufia obscura</name>
    <dbReference type="NCBI Taxonomy" id="1635080"/>
    <lineage>
        <taxon>Eukaryota</taxon>
        <taxon>Fungi</taxon>
        <taxon>Dikarya</taxon>
        <taxon>Ascomycota</taxon>
        <taxon>Pezizomycotina</taxon>
        <taxon>Eurotiomycetes</taxon>
        <taxon>Chaetothyriomycetidae</taxon>
        <taxon>Chaetothyriales</taxon>
        <taxon>Trichomeriaceae</taxon>
        <taxon>Knufia</taxon>
    </lineage>
</organism>